<protein>
    <recommendedName>
        <fullName evidence="1">BTB domain-containing protein</fullName>
    </recommendedName>
</protein>
<organism evidence="2 3">
    <name type="scientific">Dioszegia hungarica</name>
    <dbReference type="NCBI Taxonomy" id="4972"/>
    <lineage>
        <taxon>Eukaryota</taxon>
        <taxon>Fungi</taxon>
        <taxon>Dikarya</taxon>
        <taxon>Basidiomycota</taxon>
        <taxon>Agaricomycotina</taxon>
        <taxon>Tremellomycetes</taxon>
        <taxon>Tremellales</taxon>
        <taxon>Bulleribasidiaceae</taxon>
        <taxon>Dioszegia</taxon>
    </lineage>
</organism>
<dbReference type="PROSITE" id="PS50097">
    <property type="entry name" value="BTB"/>
    <property type="match status" value="1"/>
</dbReference>
<evidence type="ECO:0000259" key="1">
    <source>
        <dbReference type="PROSITE" id="PS50097"/>
    </source>
</evidence>
<dbReference type="Proteomes" id="UP001164286">
    <property type="component" value="Unassembled WGS sequence"/>
</dbReference>
<dbReference type="GeneID" id="77730481"/>
<gene>
    <name evidence="2" type="ORF">MKK02DRAFT_40795</name>
</gene>
<dbReference type="Gene3D" id="3.30.710.10">
    <property type="entry name" value="Potassium Channel Kv1.1, Chain A"/>
    <property type="match status" value="1"/>
</dbReference>
<dbReference type="Pfam" id="PF00651">
    <property type="entry name" value="BTB"/>
    <property type="match status" value="1"/>
</dbReference>
<dbReference type="InterPro" id="IPR011333">
    <property type="entry name" value="SKP1/BTB/POZ_sf"/>
</dbReference>
<sequence length="251" mass="27518">MSARKRSRVSARQATPEVQAKIDSVYNRDGDLTIISSDGMKFVVQSLYLKAVSSVFKDMIAACTAGAAEAAAELTLTDNELEHSSILRLLLDLAYSKPLDNFDLIPCKTMLSLIRLAVKLDCATPLRMISLLVTQPLAPKSSSLNRFYYACALDDVEAAYRFLPAAALQRHPGRAPTGASSTDVPLAAESCLDVCAMSEEWINQLPRKYFLALLRASRWRMITPCAPGIWDTVATEFRAIVRLQNAKVSAS</sequence>
<proteinExistence type="predicted"/>
<comment type="caution">
    <text evidence="2">The sequence shown here is derived from an EMBL/GenBank/DDBJ whole genome shotgun (WGS) entry which is preliminary data.</text>
</comment>
<reference evidence="2" key="1">
    <citation type="journal article" date="2022" name="G3 (Bethesda)">
        <title>High quality genome of the basidiomycete yeast Dioszegia hungarica PDD-24b-2 isolated from cloud water.</title>
        <authorList>
            <person name="Jarrige D."/>
            <person name="Haridas S."/>
            <person name="Bleykasten-Grosshans C."/>
            <person name="Joly M."/>
            <person name="Nadalig T."/>
            <person name="Sancelme M."/>
            <person name="Vuilleumier S."/>
            <person name="Grigoriev I.V."/>
            <person name="Amato P."/>
            <person name="Bringel F."/>
        </authorList>
    </citation>
    <scope>NUCLEOTIDE SEQUENCE</scope>
    <source>
        <strain evidence="2">PDD-24b-2</strain>
    </source>
</reference>
<keyword evidence="3" id="KW-1185">Reference proteome</keyword>
<feature type="domain" description="BTB" evidence="1">
    <location>
        <begin position="30"/>
        <end position="103"/>
    </location>
</feature>
<dbReference type="EMBL" id="JAKWFO010000014">
    <property type="protein sequence ID" value="KAI9632492.1"/>
    <property type="molecule type" value="Genomic_DNA"/>
</dbReference>
<evidence type="ECO:0000313" key="2">
    <source>
        <dbReference type="EMBL" id="KAI9632492.1"/>
    </source>
</evidence>
<dbReference type="AlphaFoldDB" id="A0AA38H0G3"/>
<accession>A0AA38H0G3</accession>
<dbReference type="InterPro" id="IPR000210">
    <property type="entry name" value="BTB/POZ_dom"/>
</dbReference>
<dbReference type="SUPFAM" id="SSF54695">
    <property type="entry name" value="POZ domain"/>
    <property type="match status" value="1"/>
</dbReference>
<evidence type="ECO:0000313" key="3">
    <source>
        <dbReference type="Proteomes" id="UP001164286"/>
    </source>
</evidence>
<dbReference type="RefSeq" id="XP_052942269.1">
    <property type="nucleotide sequence ID" value="XM_053091276.1"/>
</dbReference>
<name>A0AA38H0G3_9TREE</name>